<keyword evidence="2" id="KW-1185">Reference proteome</keyword>
<sequence length="93" mass="10257">MNGFGLNQDELRALAQRLSLATKDIEATRKSWDAGTRDGATFATTDAGKSHLAFQQHLFDTLRLRVRAFDTLTGQARDSLQGYASADDKQGLR</sequence>
<organism evidence="1 2">
    <name type="scientific">Crossiella cryophila</name>
    <dbReference type="NCBI Taxonomy" id="43355"/>
    <lineage>
        <taxon>Bacteria</taxon>
        <taxon>Bacillati</taxon>
        <taxon>Actinomycetota</taxon>
        <taxon>Actinomycetes</taxon>
        <taxon>Pseudonocardiales</taxon>
        <taxon>Pseudonocardiaceae</taxon>
        <taxon>Crossiella</taxon>
    </lineage>
</organism>
<reference evidence="1 2" key="1">
    <citation type="submission" date="2020-08" db="EMBL/GenBank/DDBJ databases">
        <title>Sequencing the genomes of 1000 actinobacteria strains.</title>
        <authorList>
            <person name="Klenk H.-P."/>
        </authorList>
    </citation>
    <scope>NUCLEOTIDE SEQUENCE [LARGE SCALE GENOMIC DNA]</scope>
    <source>
        <strain evidence="1 2">DSM 44230</strain>
    </source>
</reference>
<accession>A0A7W7C879</accession>
<dbReference type="RefSeq" id="WP_185002135.1">
    <property type="nucleotide sequence ID" value="NZ_BAAAUI010000029.1"/>
</dbReference>
<protein>
    <recommendedName>
        <fullName evidence="3">WXG100 family type VII secretion target</fullName>
    </recommendedName>
</protein>
<evidence type="ECO:0000313" key="1">
    <source>
        <dbReference type="EMBL" id="MBB4676290.1"/>
    </source>
</evidence>
<proteinExistence type="predicted"/>
<evidence type="ECO:0008006" key="3">
    <source>
        <dbReference type="Google" id="ProtNLM"/>
    </source>
</evidence>
<dbReference type="Proteomes" id="UP000533598">
    <property type="component" value="Unassembled WGS sequence"/>
</dbReference>
<comment type="caution">
    <text evidence="1">The sequence shown here is derived from an EMBL/GenBank/DDBJ whole genome shotgun (WGS) entry which is preliminary data.</text>
</comment>
<name>A0A7W7C879_9PSEU</name>
<evidence type="ECO:0000313" key="2">
    <source>
        <dbReference type="Proteomes" id="UP000533598"/>
    </source>
</evidence>
<dbReference type="EMBL" id="JACHMH010000001">
    <property type="protein sequence ID" value="MBB4676290.1"/>
    <property type="molecule type" value="Genomic_DNA"/>
</dbReference>
<gene>
    <name evidence="1" type="ORF">HNR67_002408</name>
</gene>
<dbReference type="AlphaFoldDB" id="A0A7W7C879"/>